<keyword evidence="3" id="KW-1185">Reference proteome</keyword>
<proteinExistence type="predicted"/>
<gene>
    <name evidence="2" type="ORF">Bathy02g00300</name>
</gene>
<feature type="compositionally biased region" description="Acidic residues" evidence="1">
    <location>
        <begin position="10"/>
        <end position="21"/>
    </location>
</feature>
<reference evidence="2 3" key="1">
    <citation type="submission" date="2011-10" db="EMBL/GenBank/DDBJ databases">
        <authorList>
            <person name="Genoscope - CEA"/>
        </authorList>
    </citation>
    <scope>NUCLEOTIDE SEQUENCE [LARGE SCALE GENOMIC DNA]</scope>
    <source>
        <strain evidence="2 3">RCC 1105</strain>
    </source>
</reference>
<evidence type="ECO:0000313" key="3">
    <source>
        <dbReference type="Proteomes" id="UP000198341"/>
    </source>
</evidence>
<sequence length="178" mass="21504">MSLEMKNNEDDIDENDDDDFMYSEMEKKALETEEEEEWKTSSYKIENMQLKLYVDVLDKLCKEDKIEQFVKVFAPPDLEEEDRVYFMESLKGTMENGERWKRMKREIEILQTGKYRGISGDQERGPVEFRFDMMVDEDKEEDREDNNNSKMKKKNRNSIHIMREVVFRKTNNVWHAEG</sequence>
<feature type="region of interest" description="Disordered" evidence="1">
    <location>
        <begin position="136"/>
        <end position="155"/>
    </location>
</feature>
<dbReference type="GeneID" id="19017143"/>
<protein>
    <submittedName>
        <fullName evidence="2">Uncharacterized protein</fullName>
    </submittedName>
</protein>
<dbReference type="Proteomes" id="UP000198341">
    <property type="component" value="Chromosome 2"/>
</dbReference>
<accession>K8EZK5</accession>
<dbReference type="AlphaFoldDB" id="K8EZK5"/>
<dbReference type="RefSeq" id="XP_007514468.1">
    <property type="nucleotide sequence ID" value="XM_007514406.1"/>
</dbReference>
<evidence type="ECO:0000256" key="1">
    <source>
        <dbReference type="SAM" id="MobiDB-lite"/>
    </source>
</evidence>
<dbReference type="EMBL" id="FO082277">
    <property type="protein sequence ID" value="CCO14708.1"/>
    <property type="molecule type" value="Genomic_DNA"/>
</dbReference>
<evidence type="ECO:0000313" key="2">
    <source>
        <dbReference type="EMBL" id="CCO14708.1"/>
    </source>
</evidence>
<feature type="region of interest" description="Disordered" evidence="1">
    <location>
        <begin position="1"/>
        <end position="21"/>
    </location>
</feature>
<name>K8EZK5_9CHLO</name>
<organism evidence="2 3">
    <name type="scientific">Bathycoccus prasinos</name>
    <dbReference type="NCBI Taxonomy" id="41875"/>
    <lineage>
        <taxon>Eukaryota</taxon>
        <taxon>Viridiplantae</taxon>
        <taxon>Chlorophyta</taxon>
        <taxon>Mamiellophyceae</taxon>
        <taxon>Mamiellales</taxon>
        <taxon>Bathycoccaceae</taxon>
        <taxon>Bathycoccus</taxon>
    </lineage>
</organism>
<dbReference type="KEGG" id="bpg:Bathy02g00300"/>